<reference evidence="1 2" key="1">
    <citation type="submission" date="2020-04" db="EMBL/GenBank/DDBJ databases">
        <title>Perkinsus olseni comparative genomics.</title>
        <authorList>
            <person name="Bogema D.R."/>
        </authorList>
    </citation>
    <scope>NUCLEOTIDE SEQUENCE [LARGE SCALE GENOMIC DNA]</scope>
    <source>
        <strain evidence="1">ATCC PRA-205</strain>
    </source>
</reference>
<gene>
    <name evidence="1" type="ORF">FOZ62_014590</name>
</gene>
<dbReference type="EMBL" id="JABANM010007369">
    <property type="protein sequence ID" value="KAF4744376.1"/>
    <property type="molecule type" value="Genomic_DNA"/>
</dbReference>
<protein>
    <submittedName>
        <fullName evidence="1">Uncharacterized protein</fullName>
    </submittedName>
</protein>
<sequence>MSRGSLPLVLRRLTEVLAACLVLGSSPLYFNMVMSFPRAFLALAAVTVPTVALERSAFGSRRSIPSMKGDKRIEKLQRQGIHVSEGPLGCVIRQESRLEKMAFSFKVTPEEGIVRTHLWDTTKGLHYTFDKSLYRFHGEVGPNARGQPGGVSYLGSKKAGERGKDWAEVESAGVLPFSHLKSKTVETLKAHAPKDFPYVNVYMETEECLQIAEAIMNDPPQGYDPGSDWIVQVHREKADAMKGVLDRMNEKQKRDGQKIETL</sequence>
<accession>A0A7J6TIY3</accession>
<evidence type="ECO:0000313" key="2">
    <source>
        <dbReference type="Proteomes" id="UP000574390"/>
    </source>
</evidence>
<dbReference type="Proteomes" id="UP000574390">
    <property type="component" value="Unassembled WGS sequence"/>
</dbReference>
<organism evidence="1 2">
    <name type="scientific">Perkinsus olseni</name>
    <name type="common">Perkinsus atlanticus</name>
    <dbReference type="NCBI Taxonomy" id="32597"/>
    <lineage>
        <taxon>Eukaryota</taxon>
        <taxon>Sar</taxon>
        <taxon>Alveolata</taxon>
        <taxon>Perkinsozoa</taxon>
        <taxon>Perkinsea</taxon>
        <taxon>Perkinsida</taxon>
        <taxon>Perkinsidae</taxon>
        <taxon>Perkinsus</taxon>
    </lineage>
</organism>
<proteinExistence type="predicted"/>
<comment type="caution">
    <text evidence="1">The sequence shown here is derived from an EMBL/GenBank/DDBJ whole genome shotgun (WGS) entry which is preliminary data.</text>
</comment>
<evidence type="ECO:0000313" key="1">
    <source>
        <dbReference type="EMBL" id="KAF4744376.1"/>
    </source>
</evidence>
<dbReference type="AlphaFoldDB" id="A0A7J6TIY3"/>
<name>A0A7J6TIY3_PEROL</name>